<sequence>MGSFKSLIAKRFWPENASTPPNASLLPPQVLHFTFYLHINVESESVRKPEFFGELRKVEPPQHVVEMPESLESSQSSPPKNDTGHPIATPTKSTPLIPVTEIKDGMQKSKPSVIEGDDNKQRRSPASLRNSLDSSHYRHHRHRRHCHLPIKKVQKPPPENRR</sequence>
<evidence type="ECO:0000313" key="2">
    <source>
        <dbReference type="Proteomes" id="UP001055879"/>
    </source>
</evidence>
<reference evidence="2" key="1">
    <citation type="journal article" date="2022" name="Mol. Ecol. Resour.">
        <title>The genomes of chicory, endive, great burdock and yacon provide insights into Asteraceae palaeo-polyploidization history and plant inulin production.</title>
        <authorList>
            <person name="Fan W."/>
            <person name="Wang S."/>
            <person name="Wang H."/>
            <person name="Wang A."/>
            <person name="Jiang F."/>
            <person name="Liu H."/>
            <person name="Zhao H."/>
            <person name="Xu D."/>
            <person name="Zhang Y."/>
        </authorList>
    </citation>
    <scope>NUCLEOTIDE SEQUENCE [LARGE SCALE GENOMIC DNA]</scope>
    <source>
        <strain evidence="2">cv. Niubang</strain>
    </source>
</reference>
<keyword evidence="2" id="KW-1185">Reference proteome</keyword>
<reference evidence="1 2" key="2">
    <citation type="journal article" date="2022" name="Mol. Ecol. Resour.">
        <title>The genomes of chicory, endive, great burdock and yacon provide insights into Asteraceae paleo-polyploidization history and plant inulin production.</title>
        <authorList>
            <person name="Fan W."/>
            <person name="Wang S."/>
            <person name="Wang H."/>
            <person name="Wang A."/>
            <person name="Jiang F."/>
            <person name="Liu H."/>
            <person name="Zhao H."/>
            <person name="Xu D."/>
            <person name="Zhang Y."/>
        </authorList>
    </citation>
    <scope>NUCLEOTIDE SEQUENCE [LARGE SCALE GENOMIC DNA]</scope>
    <source>
        <strain evidence="2">cv. Niubang</strain>
    </source>
</reference>
<dbReference type="Proteomes" id="UP001055879">
    <property type="component" value="Linkage Group LG01"/>
</dbReference>
<dbReference type="EMBL" id="CM042047">
    <property type="protein sequence ID" value="KAI3770035.1"/>
    <property type="molecule type" value="Genomic_DNA"/>
</dbReference>
<proteinExistence type="predicted"/>
<accession>A0ACB9FGR1</accession>
<organism evidence="1 2">
    <name type="scientific">Arctium lappa</name>
    <name type="common">Greater burdock</name>
    <name type="synonym">Lappa major</name>
    <dbReference type="NCBI Taxonomy" id="4217"/>
    <lineage>
        <taxon>Eukaryota</taxon>
        <taxon>Viridiplantae</taxon>
        <taxon>Streptophyta</taxon>
        <taxon>Embryophyta</taxon>
        <taxon>Tracheophyta</taxon>
        <taxon>Spermatophyta</taxon>
        <taxon>Magnoliopsida</taxon>
        <taxon>eudicotyledons</taxon>
        <taxon>Gunneridae</taxon>
        <taxon>Pentapetalae</taxon>
        <taxon>asterids</taxon>
        <taxon>campanulids</taxon>
        <taxon>Asterales</taxon>
        <taxon>Asteraceae</taxon>
        <taxon>Carduoideae</taxon>
        <taxon>Cardueae</taxon>
        <taxon>Arctiinae</taxon>
        <taxon>Arctium</taxon>
    </lineage>
</organism>
<comment type="caution">
    <text evidence="1">The sequence shown here is derived from an EMBL/GenBank/DDBJ whole genome shotgun (WGS) entry which is preliminary data.</text>
</comment>
<name>A0ACB9FGR1_ARCLA</name>
<gene>
    <name evidence="1" type="ORF">L6452_01155</name>
</gene>
<protein>
    <submittedName>
        <fullName evidence="1">Uncharacterized protein</fullName>
    </submittedName>
</protein>
<evidence type="ECO:0000313" key="1">
    <source>
        <dbReference type="EMBL" id="KAI3770035.1"/>
    </source>
</evidence>